<reference evidence="3" key="1">
    <citation type="submission" date="2022-11" db="EMBL/GenBank/DDBJ databases">
        <title>Complete genome sequence of Methanogenium organophilum DSM 3596.</title>
        <authorList>
            <person name="Chen S.-C."/>
            <person name="Lai S.-J."/>
            <person name="You Y.-T."/>
        </authorList>
    </citation>
    <scope>NUCLEOTIDE SEQUENCE</scope>
    <source>
        <strain evidence="3">DSM 3596</strain>
    </source>
</reference>
<gene>
    <name evidence="3" type="ORF">OU421_06765</name>
</gene>
<evidence type="ECO:0000313" key="3">
    <source>
        <dbReference type="EMBL" id="WAI00139.1"/>
    </source>
</evidence>
<keyword evidence="2" id="KW-0812">Transmembrane</keyword>
<dbReference type="Proteomes" id="UP001163096">
    <property type="component" value="Chromosome"/>
</dbReference>
<sequence length="220" mass="23792">MISGILLTIAVLLIMVIAALLIILWAVPVTFTGRGELRHEAPTLIFAFCVHWGALSLQTQIPDEEKIDIILFGRTVRRIALETATPKQPETGGRGEEKELETDSGKRTSSPDILGIVDAVLTYTGALLRQISIDHLRASLRFGLGDAAMTGEVFGCLMALRGMLMATGGKASLAAVAVFDEPVIEGEAEGAIRIAHPLSLVPPVIRIIRHPAVWKMVRNR</sequence>
<keyword evidence="2" id="KW-0472">Membrane</keyword>
<evidence type="ECO:0000256" key="1">
    <source>
        <dbReference type="SAM" id="MobiDB-lite"/>
    </source>
</evidence>
<dbReference type="AlphaFoldDB" id="A0A9X9S1H7"/>
<dbReference type="GeneID" id="76834789"/>
<dbReference type="KEGG" id="mou:OU421_06765"/>
<proteinExistence type="predicted"/>
<feature type="region of interest" description="Disordered" evidence="1">
    <location>
        <begin position="83"/>
        <end position="109"/>
    </location>
</feature>
<feature type="transmembrane region" description="Helical" evidence="2">
    <location>
        <begin position="6"/>
        <end position="27"/>
    </location>
</feature>
<evidence type="ECO:0000313" key="4">
    <source>
        <dbReference type="Proteomes" id="UP001163096"/>
    </source>
</evidence>
<protein>
    <submittedName>
        <fullName evidence="3">DUF2953 domain-containing protein</fullName>
    </submittedName>
</protein>
<keyword evidence="4" id="KW-1185">Reference proteome</keyword>
<name>A0A9X9S1H7_METOG</name>
<dbReference type="EMBL" id="CP113361">
    <property type="protein sequence ID" value="WAI00139.1"/>
    <property type="molecule type" value="Genomic_DNA"/>
</dbReference>
<dbReference type="Pfam" id="PF11167">
    <property type="entry name" value="DUF2953"/>
    <property type="match status" value="1"/>
</dbReference>
<dbReference type="RefSeq" id="WP_268185312.1">
    <property type="nucleotide sequence ID" value="NZ_CP113361.1"/>
</dbReference>
<dbReference type="InterPro" id="IPR021338">
    <property type="entry name" value="DUF2953"/>
</dbReference>
<organism evidence="3 4">
    <name type="scientific">Methanogenium organophilum</name>
    <dbReference type="NCBI Taxonomy" id="2199"/>
    <lineage>
        <taxon>Archaea</taxon>
        <taxon>Methanobacteriati</taxon>
        <taxon>Methanobacteriota</taxon>
        <taxon>Stenosarchaea group</taxon>
        <taxon>Methanomicrobia</taxon>
        <taxon>Methanomicrobiales</taxon>
        <taxon>Methanomicrobiaceae</taxon>
        <taxon>Methanogenium</taxon>
    </lineage>
</organism>
<feature type="compositionally biased region" description="Basic and acidic residues" evidence="1">
    <location>
        <begin position="93"/>
        <end position="106"/>
    </location>
</feature>
<evidence type="ECO:0000256" key="2">
    <source>
        <dbReference type="SAM" id="Phobius"/>
    </source>
</evidence>
<keyword evidence="2" id="KW-1133">Transmembrane helix</keyword>
<accession>A0A9X9S1H7</accession>